<keyword evidence="3" id="KW-0862">Zinc</keyword>
<name>A0A3N4KRY0_9PEZI</name>
<keyword evidence="2" id="KW-0863">Zinc-finger</keyword>
<evidence type="ECO:0000256" key="3">
    <source>
        <dbReference type="ARBA" id="ARBA00022833"/>
    </source>
</evidence>
<dbReference type="PROSITE" id="PS00518">
    <property type="entry name" value="ZF_RING_1"/>
    <property type="match status" value="1"/>
</dbReference>
<protein>
    <recommendedName>
        <fullName evidence="7">RING-type domain-containing protein</fullName>
    </recommendedName>
</protein>
<feature type="compositionally biased region" description="Acidic residues" evidence="4">
    <location>
        <begin position="111"/>
        <end position="124"/>
    </location>
</feature>
<dbReference type="Proteomes" id="UP000277580">
    <property type="component" value="Unassembled WGS sequence"/>
</dbReference>
<keyword evidence="1" id="KW-0479">Metal-binding</keyword>
<dbReference type="InterPro" id="IPR017907">
    <property type="entry name" value="Znf_RING_CS"/>
</dbReference>
<evidence type="ECO:0000256" key="1">
    <source>
        <dbReference type="ARBA" id="ARBA00022723"/>
    </source>
</evidence>
<feature type="compositionally biased region" description="Acidic residues" evidence="4">
    <location>
        <begin position="144"/>
        <end position="155"/>
    </location>
</feature>
<dbReference type="AlphaFoldDB" id="A0A3N4KRY0"/>
<evidence type="ECO:0000313" key="5">
    <source>
        <dbReference type="EMBL" id="RPB13256.1"/>
    </source>
</evidence>
<feature type="region of interest" description="Disordered" evidence="4">
    <location>
        <begin position="91"/>
        <end position="198"/>
    </location>
</feature>
<sequence>MTRMTSLTLPTKRLTISPPHITCQLPRAVHPPPTPYPWVWRCHRCHAGRRFTASNRCLGCSHVFCTRCVSEYDYSGWDKWGAYYRRRCSTKEGTEEANATGDRCDYKRDIPEDEDQEDDDEEISSLDAFELVVPPTPIGHTQLDSEDESSESEDKDQERYVLTPPRALSIAYSSHEDNEEEDNDEEDDFQWTLSPPRPYSPTTAQVDVIPFLYIHGEECERLNTNENNWDAVPLSPTEPTHITGYSSVEEARNALYNNSEGEAMRDWSGCFGSISAKGSETAMCGDEDDWEQPLWSPVLLTLDGFF</sequence>
<reference evidence="5 6" key="1">
    <citation type="journal article" date="2018" name="Nat. Ecol. Evol.">
        <title>Pezizomycetes genomes reveal the molecular basis of ectomycorrhizal truffle lifestyle.</title>
        <authorList>
            <person name="Murat C."/>
            <person name="Payen T."/>
            <person name="Noel B."/>
            <person name="Kuo A."/>
            <person name="Morin E."/>
            <person name="Chen J."/>
            <person name="Kohler A."/>
            <person name="Krizsan K."/>
            <person name="Balestrini R."/>
            <person name="Da Silva C."/>
            <person name="Montanini B."/>
            <person name="Hainaut M."/>
            <person name="Levati E."/>
            <person name="Barry K.W."/>
            <person name="Belfiori B."/>
            <person name="Cichocki N."/>
            <person name="Clum A."/>
            <person name="Dockter R.B."/>
            <person name="Fauchery L."/>
            <person name="Guy J."/>
            <person name="Iotti M."/>
            <person name="Le Tacon F."/>
            <person name="Lindquist E.A."/>
            <person name="Lipzen A."/>
            <person name="Malagnac F."/>
            <person name="Mello A."/>
            <person name="Molinier V."/>
            <person name="Miyauchi S."/>
            <person name="Poulain J."/>
            <person name="Riccioni C."/>
            <person name="Rubini A."/>
            <person name="Sitrit Y."/>
            <person name="Splivallo R."/>
            <person name="Traeger S."/>
            <person name="Wang M."/>
            <person name="Zifcakova L."/>
            <person name="Wipf D."/>
            <person name="Zambonelli A."/>
            <person name="Paolocci F."/>
            <person name="Nowrousian M."/>
            <person name="Ottonello S."/>
            <person name="Baldrian P."/>
            <person name="Spatafora J.W."/>
            <person name="Henrissat B."/>
            <person name="Nagy L.G."/>
            <person name="Aury J.M."/>
            <person name="Wincker P."/>
            <person name="Grigoriev I.V."/>
            <person name="Bonfante P."/>
            <person name="Martin F.M."/>
        </authorList>
    </citation>
    <scope>NUCLEOTIDE SEQUENCE [LARGE SCALE GENOMIC DNA]</scope>
    <source>
        <strain evidence="5 6">CCBAS932</strain>
    </source>
</reference>
<dbReference type="OrthoDB" id="5396104at2759"/>
<feature type="compositionally biased region" description="Acidic residues" evidence="4">
    <location>
        <begin position="177"/>
        <end position="189"/>
    </location>
</feature>
<evidence type="ECO:0000256" key="2">
    <source>
        <dbReference type="ARBA" id="ARBA00022771"/>
    </source>
</evidence>
<evidence type="ECO:0008006" key="7">
    <source>
        <dbReference type="Google" id="ProtNLM"/>
    </source>
</evidence>
<dbReference type="EMBL" id="ML119124">
    <property type="protein sequence ID" value="RPB13256.1"/>
    <property type="molecule type" value="Genomic_DNA"/>
</dbReference>
<accession>A0A3N4KRY0</accession>
<dbReference type="GO" id="GO:0008270">
    <property type="term" value="F:zinc ion binding"/>
    <property type="evidence" value="ECO:0007669"/>
    <property type="project" value="UniProtKB-KW"/>
</dbReference>
<keyword evidence="6" id="KW-1185">Reference proteome</keyword>
<organism evidence="5 6">
    <name type="scientific">Morchella conica CCBAS932</name>
    <dbReference type="NCBI Taxonomy" id="1392247"/>
    <lineage>
        <taxon>Eukaryota</taxon>
        <taxon>Fungi</taxon>
        <taxon>Dikarya</taxon>
        <taxon>Ascomycota</taxon>
        <taxon>Pezizomycotina</taxon>
        <taxon>Pezizomycetes</taxon>
        <taxon>Pezizales</taxon>
        <taxon>Morchellaceae</taxon>
        <taxon>Morchella</taxon>
    </lineage>
</organism>
<evidence type="ECO:0000313" key="6">
    <source>
        <dbReference type="Proteomes" id="UP000277580"/>
    </source>
</evidence>
<evidence type="ECO:0000256" key="4">
    <source>
        <dbReference type="SAM" id="MobiDB-lite"/>
    </source>
</evidence>
<dbReference type="STRING" id="1392247.A0A3N4KRY0"/>
<gene>
    <name evidence="5" type="ORF">P167DRAFT_136659</name>
</gene>
<proteinExistence type="predicted"/>
<dbReference type="InParanoid" id="A0A3N4KRY0"/>